<reference evidence="1 2" key="1">
    <citation type="journal article" date="2020" name="Phytopathology">
        <title>Genome Sequence Resources of Colletotrichum truncatum, C. plurivorum, C. musicola, and C. sojae: Four Species Pathogenic to Soybean (Glycine max).</title>
        <authorList>
            <person name="Rogerio F."/>
            <person name="Boufleur T.R."/>
            <person name="Ciampi-Guillardi M."/>
            <person name="Sukno S.A."/>
            <person name="Thon M.R."/>
            <person name="Massola Junior N.S."/>
            <person name="Baroncelli R."/>
        </authorList>
    </citation>
    <scope>NUCLEOTIDE SEQUENCE [LARGE SCALE GENOMIC DNA]</scope>
    <source>
        <strain evidence="1 2">CMES1059</strain>
    </source>
</reference>
<dbReference type="EMBL" id="VUJX02000004">
    <property type="protein sequence ID" value="KAL0937181.1"/>
    <property type="molecule type" value="Genomic_DNA"/>
</dbReference>
<dbReference type="Proteomes" id="UP000805649">
    <property type="component" value="Unassembled WGS sequence"/>
</dbReference>
<comment type="caution">
    <text evidence="1">The sequence shown here is derived from an EMBL/GenBank/DDBJ whole genome shotgun (WGS) entry which is preliminary data.</text>
</comment>
<organism evidence="1 2">
    <name type="scientific">Colletotrichum truncatum</name>
    <name type="common">Anthracnose fungus</name>
    <name type="synonym">Colletotrichum capsici</name>
    <dbReference type="NCBI Taxonomy" id="5467"/>
    <lineage>
        <taxon>Eukaryota</taxon>
        <taxon>Fungi</taxon>
        <taxon>Dikarya</taxon>
        <taxon>Ascomycota</taxon>
        <taxon>Pezizomycotina</taxon>
        <taxon>Sordariomycetes</taxon>
        <taxon>Hypocreomycetidae</taxon>
        <taxon>Glomerellales</taxon>
        <taxon>Glomerellaceae</taxon>
        <taxon>Colletotrichum</taxon>
        <taxon>Colletotrichum truncatum species complex</taxon>
    </lineage>
</organism>
<keyword evidence="2" id="KW-1185">Reference proteome</keyword>
<evidence type="ECO:0000313" key="2">
    <source>
        <dbReference type="Proteomes" id="UP000805649"/>
    </source>
</evidence>
<accession>A0ACC3YZ52</accession>
<evidence type="ECO:0000313" key="1">
    <source>
        <dbReference type="EMBL" id="KAL0937181.1"/>
    </source>
</evidence>
<proteinExistence type="predicted"/>
<gene>
    <name evidence="1" type="ORF">CTRU02_206912</name>
</gene>
<sequence>MTSQADLRRPEDCNVAVICALPSEFDAAILAFDNIGDVNGHTRGPPPGQNGHHIFCRVGSHDVVLVLLSGMGKVNAATETARLGAMYPGLELAVLTGICGGVPYSGTDEIVLGDVVISKSIVQYDLGRQYPGKFSRKDDVDHNLSRPNKDIRTLLATLETQHGLSGLQRRTAQVLAEAQQMAVRRRYRSRYNRPAPEEDILFEPAYPHRHQNQSDCGCSVTTACEGAISASCEELQCDLGHQVLRQRLESSRKRKLGTDMLTASIQESQIHIGRIGSGDTVMKSGEHRDRVAAEHGVIAFEMEGAGVWDEIPCIIVKGVCDYADSHKHKNWQDFAAAAAASTTKALLELYPRKERFRAHDTGFLALRNSNPEPAEPSEISSHLNHNEMQRETTITTTNHRTHCIIPLAKNRRFVERTEMSDLKRMLFDEPCQTAALVGLGGVGKTQMAVNIAYWTKENRPEYSIFWIPALSFASIEQAYTDIAQELGIRPESEGDDIKTCVRRYLCSKKAGNWLLVIDNADDMETLYGLSDGQSGLMNYLPQSENGITLFTTRLKELAMSVADDAFVELDAMNQDEAKSLLKKCVLRPQLLRDDDSVLELLGFLTYLPLAITQASAYLNRNPSMSIARYLQLLRGTEQTRTSTLSREFRDSTRYPNTPNAIATTWQVSFEQIRQTDSHATSILYFISRIEPKLIPFSILPRSGSEEETEYAIGTLTSYAFLIYRDETQTFDMHSLVHLATRIWAKKQSVEERVTKDAVEHLHKIFPSDNHENCATWRQFIPHALKVLQEEGVNVESEAILELHLRVGRCLLKDGRTKEAIDLLRHVVEVRESTLDEAHHSRLSSQHLLAGAYEADGQVNNAIKLLEHVVKVRESTLDEADPSRLASQHELARAYHSDRRIRDAIKLLRHVVKVQENTLDTSHPVRLASQHELARALEADGQVKEAIKLLEHVTQEEKTTLGEGHPSRLDSQHELARTLSADGRVKEAIKLLEYVMEMRKSTTPNEAHPSRLAAQHELARAYEADGRREEAMNLLEFIVEAKENTLEEGHPSLLDSQQGLACVYRSNGRIKEAISMLEYVMRIKKGLFKESHPSRLASQHELARTLLADGQEEEAIKLLKQIVEIPESTLEKSHPSRLASQHELARVFHLIGRIEEAIKLLEGVVEVESILDEGSLSRLDSQHELARAYKSGGRAKEAIALLEHVVGVKENMLSESDPSQLASQHVLAGAYKADGRVKDAIKLLEHVVEVKKRTLDESDPARLASEHLLAEVYAAGELTRETIRQQN</sequence>
<name>A0ACC3YZ52_COLTU</name>
<protein>
    <submittedName>
        <fullName evidence="1">Phosphorylase superfamily protein</fullName>
    </submittedName>
</protein>